<reference evidence="2 3" key="1">
    <citation type="submission" date="2016-10" db="EMBL/GenBank/DDBJ databases">
        <authorList>
            <person name="de Groot N.N."/>
        </authorList>
    </citation>
    <scope>NUCLEOTIDE SEQUENCE [LARGE SCALE GENOMIC DNA]</scope>
    <source>
        <strain evidence="2 3">DSM 21039</strain>
    </source>
</reference>
<gene>
    <name evidence="2" type="ORF">SAMN04488505_10922</name>
</gene>
<dbReference type="EMBL" id="FOBB01000009">
    <property type="protein sequence ID" value="SEN22472.1"/>
    <property type="molecule type" value="Genomic_DNA"/>
</dbReference>
<dbReference type="Proteomes" id="UP000198984">
    <property type="component" value="Unassembled WGS sequence"/>
</dbReference>
<proteinExistence type="predicted"/>
<accession>A0A1H8ESN9</accession>
<evidence type="ECO:0000259" key="1">
    <source>
        <dbReference type="Pfam" id="PF06983"/>
    </source>
</evidence>
<protein>
    <submittedName>
        <fullName evidence="2">PhnB protein</fullName>
    </submittedName>
</protein>
<dbReference type="InterPro" id="IPR029068">
    <property type="entry name" value="Glyas_Bleomycin-R_OHBP_Dase"/>
</dbReference>
<dbReference type="OrthoDB" id="9795306at2"/>
<evidence type="ECO:0000313" key="3">
    <source>
        <dbReference type="Proteomes" id="UP000198984"/>
    </source>
</evidence>
<organism evidence="2 3">
    <name type="scientific">Chitinophaga rupis</name>
    <dbReference type="NCBI Taxonomy" id="573321"/>
    <lineage>
        <taxon>Bacteria</taxon>
        <taxon>Pseudomonadati</taxon>
        <taxon>Bacteroidota</taxon>
        <taxon>Chitinophagia</taxon>
        <taxon>Chitinophagales</taxon>
        <taxon>Chitinophagaceae</taxon>
        <taxon>Chitinophaga</taxon>
    </lineage>
</organism>
<dbReference type="PANTHER" id="PTHR33990:SF1">
    <property type="entry name" value="PROTEIN YJDN"/>
    <property type="match status" value="1"/>
</dbReference>
<dbReference type="Gene3D" id="3.10.180.10">
    <property type="entry name" value="2,3-Dihydroxybiphenyl 1,2-Dioxygenase, domain 1"/>
    <property type="match status" value="1"/>
</dbReference>
<dbReference type="AlphaFoldDB" id="A0A1H8ESN9"/>
<dbReference type="STRING" id="573321.SAMN04488505_10922"/>
<dbReference type="Pfam" id="PF06983">
    <property type="entry name" value="3-dmu-9_3-mt"/>
    <property type="match status" value="1"/>
</dbReference>
<keyword evidence="3" id="KW-1185">Reference proteome</keyword>
<dbReference type="InterPro" id="IPR028973">
    <property type="entry name" value="PhnB-like"/>
</dbReference>
<dbReference type="CDD" id="cd06588">
    <property type="entry name" value="PhnB_like"/>
    <property type="match status" value="1"/>
</dbReference>
<sequence length="140" mass="15713">MAAVSPYLTFDGNCEEAFDFYRSVFGGQFYQKTRLNEVEDETYLPEHEGQKIIYISLPIGARTMLMGSDRPADFGDGITGEKFSIAISVNSRPEAFRLFYRLSAGGHVICSLKEVVEGRWFGMLADQFGVQWLINYEAGG</sequence>
<dbReference type="PANTHER" id="PTHR33990">
    <property type="entry name" value="PROTEIN YJDN-RELATED"/>
    <property type="match status" value="1"/>
</dbReference>
<dbReference type="RefSeq" id="WP_089919060.1">
    <property type="nucleotide sequence ID" value="NZ_FOBB01000009.1"/>
</dbReference>
<dbReference type="SUPFAM" id="SSF54593">
    <property type="entry name" value="Glyoxalase/Bleomycin resistance protein/Dihydroxybiphenyl dioxygenase"/>
    <property type="match status" value="1"/>
</dbReference>
<feature type="domain" description="PhnB-like" evidence="1">
    <location>
        <begin position="4"/>
        <end position="134"/>
    </location>
</feature>
<name>A0A1H8ESN9_9BACT</name>
<evidence type="ECO:0000313" key="2">
    <source>
        <dbReference type="EMBL" id="SEN22472.1"/>
    </source>
</evidence>